<dbReference type="InterPro" id="IPR050738">
    <property type="entry name" value="Sulfatase"/>
</dbReference>
<reference evidence="3 4" key="1">
    <citation type="journal article" date="2014" name="PLoS Genet.">
        <title>Phylogenetically driven sequencing of extremely halophilic archaea reveals strategies for static and dynamic osmo-response.</title>
        <authorList>
            <person name="Becker E.A."/>
            <person name="Seitzer P.M."/>
            <person name="Tritt A."/>
            <person name="Larsen D."/>
            <person name="Krusor M."/>
            <person name="Yao A.I."/>
            <person name="Wu D."/>
            <person name="Madern D."/>
            <person name="Eisen J.A."/>
            <person name="Darling A.E."/>
            <person name="Facciotti M.T."/>
        </authorList>
    </citation>
    <scope>NUCLEOTIDE SEQUENCE [LARGE SCALE GENOMIC DNA]</scope>
    <source>
        <strain evidence="3 4">DSM 10284</strain>
    </source>
</reference>
<comment type="caution">
    <text evidence="3">The sequence shown here is derived from an EMBL/GenBank/DDBJ whole genome shotgun (WGS) entry which is preliminary data.</text>
</comment>
<dbReference type="InterPro" id="IPR000917">
    <property type="entry name" value="Sulfatase_N"/>
</dbReference>
<evidence type="ECO:0000313" key="3">
    <source>
        <dbReference type="EMBL" id="ELZ44926.1"/>
    </source>
</evidence>
<dbReference type="Pfam" id="PF00884">
    <property type="entry name" value="Sulfatase"/>
    <property type="match status" value="1"/>
</dbReference>
<dbReference type="PANTHER" id="PTHR42693:SF33">
    <property type="entry name" value="ARYLSULFATASE"/>
    <property type="match status" value="1"/>
</dbReference>
<dbReference type="Gene3D" id="3.40.720.10">
    <property type="entry name" value="Alkaline Phosphatase, subunit A"/>
    <property type="match status" value="1"/>
</dbReference>
<feature type="domain" description="Sulfatase N-terminal" evidence="2">
    <location>
        <begin position="3"/>
        <end position="338"/>
    </location>
</feature>
<dbReference type="STRING" id="1227466.C464_12980"/>
<evidence type="ECO:0000313" key="4">
    <source>
        <dbReference type="Proteomes" id="UP000011509"/>
    </source>
</evidence>
<proteinExistence type="inferred from homology"/>
<accession>M0EAU0</accession>
<dbReference type="EMBL" id="AOJL01000055">
    <property type="protein sequence ID" value="ELZ44926.1"/>
    <property type="molecule type" value="Genomic_DNA"/>
</dbReference>
<evidence type="ECO:0000259" key="2">
    <source>
        <dbReference type="Pfam" id="PF00884"/>
    </source>
</evidence>
<dbReference type="Proteomes" id="UP000011509">
    <property type="component" value="Unassembled WGS sequence"/>
</dbReference>
<organism evidence="3 4">
    <name type="scientific">Halorubrum coriense DSM 10284</name>
    <dbReference type="NCBI Taxonomy" id="1227466"/>
    <lineage>
        <taxon>Archaea</taxon>
        <taxon>Methanobacteriati</taxon>
        <taxon>Methanobacteriota</taxon>
        <taxon>Stenosarchaea group</taxon>
        <taxon>Halobacteria</taxon>
        <taxon>Halobacteriales</taxon>
        <taxon>Haloferacaceae</taxon>
        <taxon>Halorubrum</taxon>
    </lineage>
</organism>
<dbReference type="OrthoDB" id="3164at2157"/>
<comment type="similarity">
    <text evidence="1">Belongs to the sulfatase family.</text>
</comment>
<dbReference type="AlphaFoldDB" id="M0EAU0"/>
<dbReference type="InterPro" id="IPR017850">
    <property type="entry name" value="Alkaline_phosphatase_core_sf"/>
</dbReference>
<evidence type="ECO:0000256" key="1">
    <source>
        <dbReference type="ARBA" id="ARBA00008779"/>
    </source>
</evidence>
<name>M0EAU0_9EURY</name>
<dbReference type="PATRIC" id="fig|1227466.3.peg.2584"/>
<dbReference type="SUPFAM" id="SSF53649">
    <property type="entry name" value="Alkaline phosphatase-like"/>
    <property type="match status" value="1"/>
</dbReference>
<sequence>MSRNVVLLVLDSVRKDVFDEYASRIQSKSSISAAQCRAASSWSVPSHASILTGKLPHEHGVHTFNRDMESLLSQETICDRLDAYHTLGVSANVYAGPAYGFDSIFDEFVEVPRYQKFPEALNATTFYNESNAEGLQLYQEFLSASLDNGHSLKSLANGVLAQVKQSTMGTRFPDPIDDGAKLIAKELKRRVKKSKEPVFAFANFMEAHEPFGHILGLDRSLHTAPRGWTSAGVDRWELITQPEEYEQYIQWMKELYAAHVDYLDRIIASLAEELGENTTIIVTADHGENFGAESGDDGLFVHTSSLSEGLLHVPLEILNPPESVNRNISDYVSHLQFPEIVTSIANETIPELTWSEVPAEVMGMAAGTDPPSNEEYWNRTIRCAYRESEKMEWDTEENTVCYRITEGNPNQQEEHSNDIQVPDWALNQFEVPIQDARQRALERSSEIVVDDSTSARLEDLGYL</sequence>
<dbReference type="PANTHER" id="PTHR42693">
    <property type="entry name" value="ARYLSULFATASE FAMILY MEMBER"/>
    <property type="match status" value="1"/>
</dbReference>
<protein>
    <submittedName>
        <fullName evidence="3">Sulfatase</fullName>
    </submittedName>
</protein>
<gene>
    <name evidence="3" type="ORF">C464_12980</name>
</gene>
<keyword evidence="4" id="KW-1185">Reference proteome</keyword>
<dbReference type="RefSeq" id="WP_006114130.1">
    <property type="nucleotide sequence ID" value="NZ_AOJL01000055.1"/>
</dbReference>
<dbReference type="GO" id="GO:0004065">
    <property type="term" value="F:arylsulfatase activity"/>
    <property type="evidence" value="ECO:0007669"/>
    <property type="project" value="TreeGrafter"/>
</dbReference>